<dbReference type="OrthoDB" id="194953at2"/>
<dbReference type="EMBL" id="LJYG01000090">
    <property type="protein sequence ID" value="KRQ09150.1"/>
    <property type="molecule type" value="Genomic_DNA"/>
</dbReference>
<gene>
    <name evidence="3" type="ORF">AOQ71_21205</name>
</gene>
<comment type="caution">
    <text evidence="3">The sequence shown here is derived from an EMBL/GenBank/DDBJ whole genome shotgun (WGS) entry which is preliminary data.</text>
</comment>
<feature type="compositionally biased region" description="Low complexity" evidence="1">
    <location>
        <begin position="177"/>
        <end position="187"/>
    </location>
</feature>
<organism evidence="3 4">
    <name type="scientific">Bradyrhizobium manausense</name>
    <dbReference type="NCBI Taxonomy" id="989370"/>
    <lineage>
        <taxon>Bacteria</taxon>
        <taxon>Pseudomonadati</taxon>
        <taxon>Pseudomonadota</taxon>
        <taxon>Alphaproteobacteria</taxon>
        <taxon>Hyphomicrobiales</taxon>
        <taxon>Nitrobacteraceae</taxon>
        <taxon>Bradyrhizobium</taxon>
    </lineage>
</organism>
<dbReference type="RefSeq" id="WP_057750403.1">
    <property type="nucleotide sequence ID" value="NZ_LJYG01000090.1"/>
</dbReference>
<sequence length="353" mass="36709">MRFQPSYVFRGLLVALFFVAAWQPALASTGTIDATNHYAWDDNGGYVNWNANGGNVTVTDTGLTGYIWSAGFGWINLAPDQGGITNSSGTLGGYAWGANTGWINFTGVTIDSSGRFHGQTTAQSLFGTMTFDCTYCNVTTTWRNSSTAAANTDTGGSGTISGAQSYGYQSPATGSAAVSTTPSSLVPTTPPPTATKPKSGPTGGSTVPAHLTPSITLTIYTSPTAVVDKPLALNITLNDTKRSQDVSYAYRVYRADGSIAYSITGTLVPAASPAFSVSIPTSGLGAGAYTIGVSAQYGQQSIVSETLPVTLYATTADASKHVSDTTATSAATPSCSWLTCWWRRIVALLKRVL</sequence>
<proteinExistence type="predicted"/>
<keyword evidence="2" id="KW-0732">Signal</keyword>
<keyword evidence="4" id="KW-1185">Reference proteome</keyword>
<reference evidence="3 4" key="1">
    <citation type="submission" date="2015-09" db="EMBL/GenBank/DDBJ databases">
        <title>Draft Genome Sequence of Bradyrhizobium manausense Strain BR 3351T, a Novel Symbiotic Nitrogen-Fixing Alphaproteobacterium Isolated from Brazilian Amazon Rain Forest.</title>
        <authorList>
            <person name="De Araujo J.L."/>
            <person name="Zilli J.E."/>
        </authorList>
    </citation>
    <scope>NUCLEOTIDE SEQUENCE [LARGE SCALE GENOMIC DNA]</scope>
    <source>
        <strain evidence="3 4">BR3351</strain>
    </source>
</reference>
<evidence type="ECO:0000256" key="2">
    <source>
        <dbReference type="SAM" id="SignalP"/>
    </source>
</evidence>
<evidence type="ECO:0000313" key="3">
    <source>
        <dbReference type="EMBL" id="KRQ09150.1"/>
    </source>
</evidence>
<evidence type="ECO:0000256" key="1">
    <source>
        <dbReference type="SAM" id="MobiDB-lite"/>
    </source>
</evidence>
<name>A0A0R3DL84_9BRAD</name>
<feature type="signal peptide" evidence="2">
    <location>
        <begin position="1"/>
        <end position="27"/>
    </location>
</feature>
<evidence type="ECO:0000313" key="4">
    <source>
        <dbReference type="Proteomes" id="UP000051936"/>
    </source>
</evidence>
<dbReference type="AlphaFoldDB" id="A0A0R3DL84"/>
<accession>A0A0R3DL84</accession>
<dbReference type="Proteomes" id="UP000051936">
    <property type="component" value="Unassembled WGS sequence"/>
</dbReference>
<protein>
    <submittedName>
        <fullName evidence="3">Uncharacterized protein</fullName>
    </submittedName>
</protein>
<feature type="region of interest" description="Disordered" evidence="1">
    <location>
        <begin position="171"/>
        <end position="207"/>
    </location>
</feature>
<feature type="chain" id="PRO_5006435580" evidence="2">
    <location>
        <begin position="28"/>
        <end position="353"/>
    </location>
</feature>